<dbReference type="RefSeq" id="WP_190909690.1">
    <property type="nucleotide sequence ID" value="NZ_JACJTA010000010.1"/>
</dbReference>
<sequence>MGNGHGAMGMERIIFIRASLTAAFLIPIAQCPKRENMPLLRSAKVSEILK</sequence>
<keyword evidence="3" id="KW-1185">Reference proteome</keyword>
<comment type="caution">
    <text evidence="2">The sequence shown here is derived from an EMBL/GenBank/DDBJ whole genome shotgun (WGS) entry which is preliminary data.</text>
</comment>
<gene>
    <name evidence="2" type="ORF">H6G81_07220</name>
</gene>
<name>A0ABR8GM86_9CYAN</name>
<evidence type="ECO:0000313" key="3">
    <source>
        <dbReference type="Proteomes" id="UP000660380"/>
    </source>
</evidence>
<keyword evidence="1" id="KW-1133">Transmembrane helix</keyword>
<reference evidence="2 3" key="1">
    <citation type="journal article" date="2020" name="ISME J.">
        <title>Comparative genomics reveals insights into cyanobacterial evolution and habitat adaptation.</title>
        <authorList>
            <person name="Chen M.Y."/>
            <person name="Teng W.K."/>
            <person name="Zhao L."/>
            <person name="Hu C.X."/>
            <person name="Zhou Y.K."/>
            <person name="Han B.P."/>
            <person name="Song L.R."/>
            <person name="Shu W.S."/>
        </authorList>
    </citation>
    <scope>NUCLEOTIDE SEQUENCE [LARGE SCALE GENOMIC DNA]</scope>
    <source>
        <strain evidence="2 3">FACHB-248</strain>
    </source>
</reference>
<keyword evidence="1" id="KW-0812">Transmembrane</keyword>
<keyword evidence="1" id="KW-0472">Membrane</keyword>
<dbReference type="EMBL" id="JACJTA010000010">
    <property type="protein sequence ID" value="MBD2604327.1"/>
    <property type="molecule type" value="Genomic_DNA"/>
</dbReference>
<feature type="transmembrane region" description="Helical" evidence="1">
    <location>
        <begin position="12"/>
        <end position="31"/>
    </location>
</feature>
<accession>A0ABR8GM86</accession>
<evidence type="ECO:0000256" key="1">
    <source>
        <dbReference type="SAM" id="Phobius"/>
    </source>
</evidence>
<protein>
    <submittedName>
        <fullName evidence="2">Uncharacterized protein</fullName>
    </submittedName>
</protein>
<organism evidence="2 3">
    <name type="scientific">Scytonema hofmannii FACHB-248</name>
    <dbReference type="NCBI Taxonomy" id="1842502"/>
    <lineage>
        <taxon>Bacteria</taxon>
        <taxon>Bacillati</taxon>
        <taxon>Cyanobacteriota</taxon>
        <taxon>Cyanophyceae</taxon>
        <taxon>Nostocales</taxon>
        <taxon>Scytonemataceae</taxon>
        <taxon>Scytonema</taxon>
    </lineage>
</organism>
<dbReference type="Proteomes" id="UP000660380">
    <property type="component" value="Unassembled WGS sequence"/>
</dbReference>
<evidence type="ECO:0000313" key="2">
    <source>
        <dbReference type="EMBL" id="MBD2604327.1"/>
    </source>
</evidence>
<proteinExistence type="predicted"/>